<dbReference type="EMBL" id="CADCVP010000092">
    <property type="protein sequence ID" value="CAA9480073.1"/>
    <property type="molecule type" value="Genomic_DNA"/>
</dbReference>
<feature type="domain" description="Bacterial sugar transferase" evidence="8">
    <location>
        <begin position="287"/>
        <end position="474"/>
    </location>
</feature>
<dbReference type="SUPFAM" id="SSF51735">
    <property type="entry name" value="NAD(P)-binding Rossmann-fold domains"/>
    <property type="match status" value="1"/>
</dbReference>
<feature type="transmembrane region" description="Helical" evidence="7">
    <location>
        <begin position="70"/>
        <end position="87"/>
    </location>
</feature>
<dbReference type="GO" id="GO:0016020">
    <property type="term" value="C:membrane"/>
    <property type="evidence" value="ECO:0007669"/>
    <property type="project" value="UniProtKB-SubCell"/>
</dbReference>
<dbReference type="AlphaFoldDB" id="A0A6J4RSU5"/>
<keyword evidence="4 7" id="KW-0812">Transmembrane</keyword>
<accession>A0A6J4RSU5</accession>
<feature type="transmembrane region" description="Helical" evidence="7">
    <location>
        <begin position="26"/>
        <end position="50"/>
    </location>
</feature>
<protein>
    <submittedName>
        <fullName evidence="9">Undecaprenyl-phosphate galactosephosphotransferase</fullName>
        <ecNumber evidence="9">2.7.8.6</ecNumber>
    </submittedName>
</protein>
<keyword evidence="6 7" id="KW-0472">Membrane</keyword>
<feature type="transmembrane region" description="Helical" evidence="7">
    <location>
        <begin position="292"/>
        <end position="315"/>
    </location>
</feature>
<sequence length="480" mass="53775">MDIRRKRPPVLTFLLRMETLRRLLRVGSLLLLDFAGIFAAIFTALMVKAVLRDPNLAWDESLAETRDTVALVYLVTTLLFARSGLYAHRAQRPGLPKIISSLFWATVVVLIFALVNGERYSSYYIFYGSLVAAIAYVGAGRWLYDSLTGWLLSRAGYRRRALLVGTGHHIDAVAHALRDSSDGVDMVGFISLSPRPDNGLPRLGDLGDLPLVLGRHRVEEVIIADPDFPEQHAIELVDSCHQRGVTVRIAPSTMEILVHRAEFVPGSAVPLFELKPPVFEGFDFLVKRSFDFAVSAFLLLLLSPLMLSMALAVGLSSRGGVLYRSVRPGIGGEPFACLKFRTMYADADQRQVDLEELNEASGALFKIRHDPRMTPVGRFLRRYSLDELPQLFNVLLGQMSLVGPRPLPTRDYAQLEDWHKKRYLVLPGITGLWQVSGRSELDFDDLVRLDFLYLERWSVGLDLSILLKTVPAVLTRRGAF</sequence>
<evidence type="ECO:0000256" key="2">
    <source>
        <dbReference type="ARBA" id="ARBA00006464"/>
    </source>
</evidence>
<comment type="subcellular location">
    <subcellularLocation>
        <location evidence="1">Membrane</location>
        <topology evidence="1">Multi-pass membrane protein</topology>
    </subcellularLocation>
</comment>
<dbReference type="NCBIfam" id="TIGR03025">
    <property type="entry name" value="EPS_sugtrans"/>
    <property type="match status" value="1"/>
</dbReference>
<dbReference type="InterPro" id="IPR017475">
    <property type="entry name" value="EPS_sugar_tfrase"/>
</dbReference>
<dbReference type="InterPro" id="IPR003362">
    <property type="entry name" value="Bact_transf"/>
</dbReference>
<feature type="transmembrane region" description="Helical" evidence="7">
    <location>
        <begin position="99"/>
        <end position="117"/>
    </location>
</feature>
<evidence type="ECO:0000256" key="1">
    <source>
        <dbReference type="ARBA" id="ARBA00004141"/>
    </source>
</evidence>
<dbReference type="EC" id="2.7.8.6" evidence="9"/>
<dbReference type="PANTHER" id="PTHR30576">
    <property type="entry name" value="COLANIC BIOSYNTHESIS UDP-GLUCOSE LIPID CARRIER TRANSFERASE"/>
    <property type="match status" value="1"/>
</dbReference>
<evidence type="ECO:0000256" key="4">
    <source>
        <dbReference type="ARBA" id="ARBA00022692"/>
    </source>
</evidence>
<dbReference type="Pfam" id="PF13727">
    <property type="entry name" value="CoA_binding_3"/>
    <property type="match status" value="1"/>
</dbReference>
<evidence type="ECO:0000256" key="6">
    <source>
        <dbReference type="ARBA" id="ARBA00023136"/>
    </source>
</evidence>
<dbReference type="Gene3D" id="3.40.50.720">
    <property type="entry name" value="NAD(P)-binding Rossmann-like Domain"/>
    <property type="match status" value="1"/>
</dbReference>
<gene>
    <name evidence="9" type="ORF">AVDCRST_MAG69-686</name>
</gene>
<keyword evidence="3 9" id="KW-0808">Transferase</keyword>
<comment type="similarity">
    <text evidence="2">Belongs to the bacterial sugar transferase family.</text>
</comment>
<evidence type="ECO:0000256" key="5">
    <source>
        <dbReference type="ARBA" id="ARBA00022989"/>
    </source>
</evidence>
<dbReference type="PANTHER" id="PTHR30576:SF10">
    <property type="entry name" value="SLL5057 PROTEIN"/>
    <property type="match status" value="1"/>
</dbReference>
<keyword evidence="5 7" id="KW-1133">Transmembrane helix</keyword>
<dbReference type="GO" id="GO:0047360">
    <property type="term" value="F:undecaprenyl-phosphate galactose phosphotransferase activity"/>
    <property type="evidence" value="ECO:0007669"/>
    <property type="project" value="UniProtKB-EC"/>
</dbReference>
<reference evidence="9" key="1">
    <citation type="submission" date="2020-02" db="EMBL/GenBank/DDBJ databases">
        <authorList>
            <person name="Meier V. D."/>
        </authorList>
    </citation>
    <scope>NUCLEOTIDE SEQUENCE</scope>
    <source>
        <strain evidence="9">AVDCRST_MAG69</strain>
    </source>
</reference>
<dbReference type="Pfam" id="PF02397">
    <property type="entry name" value="Bac_transf"/>
    <property type="match status" value="1"/>
</dbReference>
<organism evidence="9">
    <name type="scientific">uncultured Solirubrobacteraceae bacterium</name>
    <dbReference type="NCBI Taxonomy" id="1162706"/>
    <lineage>
        <taxon>Bacteria</taxon>
        <taxon>Bacillati</taxon>
        <taxon>Actinomycetota</taxon>
        <taxon>Thermoleophilia</taxon>
        <taxon>Solirubrobacterales</taxon>
        <taxon>Solirubrobacteraceae</taxon>
        <taxon>environmental samples</taxon>
    </lineage>
</organism>
<evidence type="ECO:0000259" key="8">
    <source>
        <dbReference type="Pfam" id="PF02397"/>
    </source>
</evidence>
<name>A0A6J4RSU5_9ACTN</name>
<feature type="transmembrane region" description="Helical" evidence="7">
    <location>
        <begin position="123"/>
        <end position="144"/>
    </location>
</feature>
<evidence type="ECO:0000256" key="7">
    <source>
        <dbReference type="SAM" id="Phobius"/>
    </source>
</evidence>
<proteinExistence type="inferred from homology"/>
<evidence type="ECO:0000256" key="3">
    <source>
        <dbReference type="ARBA" id="ARBA00022679"/>
    </source>
</evidence>
<dbReference type="InterPro" id="IPR036291">
    <property type="entry name" value="NAD(P)-bd_dom_sf"/>
</dbReference>
<evidence type="ECO:0000313" key="9">
    <source>
        <dbReference type="EMBL" id="CAA9480073.1"/>
    </source>
</evidence>